<dbReference type="Proteomes" id="UP000292957">
    <property type="component" value="Unassembled WGS sequence"/>
</dbReference>
<protein>
    <submittedName>
        <fullName evidence="1">Uncharacterized protein</fullName>
    </submittedName>
</protein>
<evidence type="ECO:0000313" key="1">
    <source>
        <dbReference type="EMBL" id="TBU21651.1"/>
    </source>
</evidence>
<sequence>MWHRRPAVPFFYDMMILRDMEELQVLSEDGASADVLAYALHRLVEPDDPYRAIR</sequence>
<organism evidence="1">
    <name type="scientific">Dichomitus squalens</name>
    <dbReference type="NCBI Taxonomy" id="114155"/>
    <lineage>
        <taxon>Eukaryota</taxon>
        <taxon>Fungi</taxon>
        <taxon>Dikarya</taxon>
        <taxon>Basidiomycota</taxon>
        <taxon>Agaricomycotina</taxon>
        <taxon>Agaricomycetes</taxon>
        <taxon>Polyporales</taxon>
        <taxon>Polyporaceae</taxon>
        <taxon>Dichomitus</taxon>
    </lineage>
</organism>
<dbReference type="OrthoDB" id="2104739at2759"/>
<dbReference type="EMBL" id="ML143587">
    <property type="protein sequence ID" value="TBU21651.1"/>
    <property type="molecule type" value="Genomic_DNA"/>
</dbReference>
<proteinExistence type="predicted"/>
<accession>A0A4Q9M7M1</accession>
<gene>
    <name evidence="1" type="ORF">BD311DRAFT_829901</name>
</gene>
<dbReference type="AlphaFoldDB" id="A0A4Q9M7M1"/>
<reference evidence="1" key="1">
    <citation type="submission" date="2019-01" db="EMBL/GenBank/DDBJ databases">
        <title>Draft genome sequences of three monokaryotic isolates of the white-rot basidiomycete fungus Dichomitus squalens.</title>
        <authorList>
            <consortium name="DOE Joint Genome Institute"/>
            <person name="Lopez S.C."/>
            <person name="Andreopoulos B."/>
            <person name="Pangilinan J."/>
            <person name="Lipzen A."/>
            <person name="Riley R."/>
            <person name="Ahrendt S."/>
            <person name="Ng V."/>
            <person name="Barry K."/>
            <person name="Daum C."/>
            <person name="Grigoriev I.V."/>
            <person name="Hilden K.S."/>
            <person name="Makela M.R."/>
            <person name="de Vries R.P."/>
        </authorList>
    </citation>
    <scope>NUCLEOTIDE SEQUENCE [LARGE SCALE GENOMIC DNA]</scope>
    <source>
        <strain evidence="1">OM18370.1</strain>
    </source>
</reference>
<name>A0A4Q9M7M1_9APHY</name>